<evidence type="ECO:0000256" key="1">
    <source>
        <dbReference type="ARBA" id="ARBA00004370"/>
    </source>
</evidence>
<dbReference type="Gene3D" id="3.90.1310.10">
    <property type="entry name" value="Penicillin-binding protein 2a (Domain 2)"/>
    <property type="match status" value="1"/>
</dbReference>
<dbReference type="OrthoDB" id="5241017at2"/>
<organism evidence="8 9">
    <name type="scientific">Actinoplanes lutulentus</name>
    <dbReference type="NCBI Taxonomy" id="1287878"/>
    <lineage>
        <taxon>Bacteria</taxon>
        <taxon>Bacillati</taxon>
        <taxon>Actinomycetota</taxon>
        <taxon>Actinomycetes</taxon>
        <taxon>Micromonosporales</taxon>
        <taxon>Micromonosporaceae</taxon>
        <taxon>Actinoplanes</taxon>
    </lineage>
</organism>
<keyword evidence="3" id="KW-0472">Membrane</keyword>
<evidence type="ECO:0000259" key="5">
    <source>
        <dbReference type="Pfam" id="PF00905"/>
    </source>
</evidence>
<dbReference type="PROSITE" id="PS51257">
    <property type="entry name" value="PROKAR_LIPOPROTEIN"/>
    <property type="match status" value="1"/>
</dbReference>
<evidence type="ECO:0000313" key="9">
    <source>
        <dbReference type="Proteomes" id="UP000249341"/>
    </source>
</evidence>
<dbReference type="Pfam" id="PF05223">
    <property type="entry name" value="MecA_N"/>
    <property type="match status" value="1"/>
</dbReference>
<dbReference type="GO" id="GO:0071555">
    <property type="term" value="P:cell wall organization"/>
    <property type="evidence" value="ECO:0007669"/>
    <property type="project" value="TreeGrafter"/>
</dbReference>
<dbReference type="InterPro" id="IPR007887">
    <property type="entry name" value="MecA_N"/>
</dbReference>
<reference evidence="8 9" key="1">
    <citation type="submission" date="2018-06" db="EMBL/GenBank/DDBJ databases">
        <title>Genomic Encyclopedia of Type Strains, Phase III (KMG-III): the genomes of soil and plant-associated and newly described type strains.</title>
        <authorList>
            <person name="Whitman W."/>
        </authorList>
    </citation>
    <scope>NUCLEOTIDE SEQUENCE [LARGE SCALE GENOMIC DNA]</scope>
    <source>
        <strain evidence="8 9">CGMCC 4.7090</strain>
    </source>
</reference>
<keyword evidence="8" id="KW-0132">Cell division</keyword>
<dbReference type="GO" id="GO:0008658">
    <property type="term" value="F:penicillin binding"/>
    <property type="evidence" value="ECO:0007669"/>
    <property type="project" value="InterPro"/>
</dbReference>
<evidence type="ECO:0000259" key="6">
    <source>
        <dbReference type="Pfam" id="PF03717"/>
    </source>
</evidence>
<evidence type="ECO:0000313" key="8">
    <source>
        <dbReference type="EMBL" id="RAK26964.1"/>
    </source>
</evidence>
<evidence type="ECO:0000256" key="3">
    <source>
        <dbReference type="ARBA" id="ARBA00023136"/>
    </source>
</evidence>
<gene>
    <name evidence="8" type="ORF">B0I29_125121</name>
</gene>
<comment type="subcellular location">
    <subcellularLocation>
        <location evidence="1">Membrane</location>
    </subcellularLocation>
</comment>
<dbReference type="InterPro" id="IPR050515">
    <property type="entry name" value="Beta-lactam/transpept"/>
</dbReference>
<dbReference type="SUPFAM" id="SSF56601">
    <property type="entry name" value="beta-lactamase/transpeptidase-like"/>
    <property type="match status" value="1"/>
</dbReference>
<dbReference type="InterPro" id="IPR001460">
    <property type="entry name" value="PCN-bd_Tpept"/>
</dbReference>
<dbReference type="GO" id="GO:0051301">
    <property type="term" value="P:cell division"/>
    <property type="evidence" value="ECO:0007669"/>
    <property type="project" value="UniProtKB-KW"/>
</dbReference>
<sequence length="634" mass="65403">MRRSTAGIAALVILTAGGLTGCSADPPEDTVSAFVAGWQSGDLNDVGFVTADGGRIAAPDVLTGIRELYGDLTGQPLALSAGTTTTTGDDASTPITVKWTLPGGVDWSYQSTVRATKAGRDDWAVVWEPALVQPDLATGDKLRLRRVASQRAGIQDADGKALVGPQKVVVIGVSPEKATDFEKLRDGLAAAFKKIDADVDVDALKDKIAKADPGAFIDVVTLRRSDYDKIRSQVRPLPGTVFREETRQLAPTRAFARALIGTVDAATKDDIDARPETLAVGDLAGHGGLQQKYDDTLRGAPGLSVVIAKEAADGKVESSEVFQSEPVDGKPVKITLDTATQNAADKAVAGEKQPSSLVAIRVSDGAVLATANGPDAGGVNTALTGQVPPGSTFKMVSAYGVLSRDVVTADTAVDCPKTFTVDGREFKNSHDEELGKVPFHVDFAKSCNTAFASLAPKLTSAGLQEASSALGLGATYDMGIEAYAGQVSDGGTSTELASAIFGQGSTVVSPLAMAVATAAVAKGQFQPPKLVLDPAPAGPGAAGPELDAESVTALRAMMREVVTSGTGTALKSVPGKPVHGKTGTAEFENGNEETHSWFIGYQGDVAFAVMVQKGGAGSEAAVPIVKRFLTELNK</sequence>
<keyword evidence="8" id="KW-0131">Cell cycle</keyword>
<keyword evidence="9" id="KW-1185">Reference proteome</keyword>
<comment type="caution">
    <text evidence="8">The sequence shown here is derived from an EMBL/GenBank/DDBJ whole genome shotgun (WGS) entry which is preliminary data.</text>
</comment>
<dbReference type="GO" id="GO:0071972">
    <property type="term" value="F:peptidoglycan L,D-transpeptidase activity"/>
    <property type="evidence" value="ECO:0007669"/>
    <property type="project" value="TreeGrafter"/>
</dbReference>
<feature type="chain" id="PRO_5016452097" evidence="4">
    <location>
        <begin position="25"/>
        <end position="634"/>
    </location>
</feature>
<evidence type="ECO:0000256" key="4">
    <source>
        <dbReference type="SAM" id="SignalP"/>
    </source>
</evidence>
<dbReference type="PANTHER" id="PTHR30627:SF24">
    <property type="entry name" value="PENICILLIN-BINDING PROTEIN 4B"/>
    <property type="match status" value="1"/>
</dbReference>
<feature type="domain" description="NTF2-like N-terminal transpeptidase" evidence="7">
    <location>
        <begin position="27"/>
        <end position="139"/>
    </location>
</feature>
<dbReference type="InterPro" id="IPR012338">
    <property type="entry name" value="Beta-lactam/transpept-like"/>
</dbReference>
<dbReference type="Pfam" id="PF03717">
    <property type="entry name" value="PBP_dimer"/>
    <property type="match status" value="1"/>
</dbReference>
<evidence type="ECO:0000259" key="7">
    <source>
        <dbReference type="Pfam" id="PF05223"/>
    </source>
</evidence>
<feature type="domain" description="Penicillin-binding protein dimerisation" evidence="6">
    <location>
        <begin position="148"/>
        <end position="308"/>
    </location>
</feature>
<dbReference type="SUPFAM" id="SSF56519">
    <property type="entry name" value="Penicillin binding protein dimerisation domain"/>
    <property type="match status" value="1"/>
</dbReference>
<dbReference type="AlphaFoldDB" id="A0A327YZ12"/>
<accession>A0A327YZ12</accession>
<comment type="similarity">
    <text evidence="2">Belongs to the transpeptidase family.</text>
</comment>
<dbReference type="PANTHER" id="PTHR30627">
    <property type="entry name" value="PEPTIDOGLYCAN D,D-TRANSPEPTIDASE"/>
    <property type="match status" value="1"/>
</dbReference>
<name>A0A327YZ12_9ACTN</name>
<dbReference type="Gene3D" id="3.40.710.10">
    <property type="entry name" value="DD-peptidase/beta-lactamase superfamily"/>
    <property type="match status" value="1"/>
</dbReference>
<protein>
    <submittedName>
        <fullName evidence="8">Cell division protein FtsI/penicillin-binding protein 2</fullName>
    </submittedName>
</protein>
<dbReference type="Proteomes" id="UP000249341">
    <property type="component" value="Unassembled WGS sequence"/>
</dbReference>
<dbReference type="EMBL" id="QLMJ01000025">
    <property type="protein sequence ID" value="RAK26964.1"/>
    <property type="molecule type" value="Genomic_DNA"/>
</dbReference>
<keyword evidence="4" id="KW-0732">Signal</keyword>
<dbReference type="InterPro" id="IPR036138">
    <property type="entry name" value="PBP_dimer_sf"/>
</dbReference>
<dbReference type="GO" id="GO:0046677">
    <property type="term" value="P:response to antibiotic"/>
    <property type="evidence" value="ECO:0007669"/>
    <property type="project" value="InterPro"/>
</dbReference>
<evidence type="ECO:0000256" key="2">
    <source>
        <dbReference type="ARBA" id="ARBA00007171"/>
    </source>
</evidence>
<proteinExistence type="inferred from homology"/>
<dbReference type="GO" id="GO:0005886">
    <property type="term" value="C:plasma membrane"/>
    <property type="evidence" value="ECO:0007669"/>
    <property type="project" value="TreeGrafter"/>
</dbReference>
<dbReference type="Pfam" id="PF00905">
    <property type="entry name" value="Transpeptidase"/>
    <property type="match status" value="1"/>
</dbReference>
<dbReference type="InterPro" id="IPR005311">
    <property type="entry name" value="PBP_dimer"/>
</dbReference>
<feature type="signal peptide" evidence="4">
    <location>
        <begin position="1"/>
        <end position="24"/>
    </location>
</feature>
<dbReference type="RefSeq" id="WP_111654325.1">
    <property type="nucleotide sequence ID" value="NZ_JACHWI010000002.1"/>
</dbReference>
<feature type="domain" description="Penicillin-binding protein transpeptidase" evidence="5">
    <location>
        <begin position="357"/>
        <end position="629"/>
    </location>
</feature>